<reference evidence="1 2" key="1">
    <citation type="submission" date="2020-02" db="EMBL/GenBank/DDBJ databases">
        <authorList>
            <person name="Ferguson B K."/>
        </authorList>
    </citation>
    <scope>NUCLEOTIDE SEQUENCE [LARGE SCALE GENOMIC DNA]</scope>
</reference>
<evidence type="ECO:0000313" key="2">
    <source>
        <dbReference type="Proteomes" id="UP000479000"/>
    </source>
</evidence>
<protein>
    <submittedName>
        <fullName evidence="1">Uncharacterized protein</fullName>
    </submittedName>
</protein>
<name>A0A6H5FZN3_9HEMI</name>
<dbReference type="EMBL" id="CADCXU010002968">
    <property type="protein sequence ID" value="CAA9995061.1"/>
    <property type="molecule type" value="Genomic_DNA"/>
</dbReference>
<feature type="non-terminal residue" evidence="1">
    <location>
        <position position="51"/>
    </location>
</feature>
<dbReference type="Proteomes" id="UP000479000">
    <property type="component" value="Unassembled WGS sequence"/>
</dbReference>
<sequence>MVNVWLECYSNGLIRLRIILTAETGERVKDLEREQIAIEEELERVRKEKEE</sequence>
<proteinExistence type="predicted"/>
<dbReference type="AlphaFoldDB" id="A0A6H5FZN3"/>
<gene>
    <name evidence="1" type="ORF">NTEN_LOCUS1852</name>
</gene>
<accession>A0A6H5FZN3</accession>
<evidence type="ECO:0000313" key="1">
    <source>
        <dbReference type="EMBL" id="CAA9995061.1"/>
    </source>
</evidence>
<keyword evidence="2" id="KW-1185">Reference proteome</keyword>
<organism evidence="1 2">
    <name type="scientific">Nesidiocoris tenuis</name>
    <dbReference type="NCBI Taxonomy" id="355587"/>
    <lineage>
        <taxon>Eukaryota</taxon>
        <taxon>Metazoa</taxon>
        <taxon>Ecdysozoa</taxon>
        <taxon>Arthropoda</taxon>
        <taxon>Hexapoda</taxon>
        <taxon>Insecta</taxon>
        <taxon>Pterygota</taxon>
        <taxon>Neoptera</taxon>
        <taxon>Paraneoptera</taxon>
        <taxon>Hemiptera</taxon>
        <taxon>Heteroptera</taxon>
        <taxon>Panheteroptera</taxon>
        <taxon>Cimicomorpha</taxon>
        <taxon>Miridae</taxon>
        <taxon>Dicyphina</taxon>
        <taxon>Nesidiocoris</taxon>
    </lineage>
</organism>